<name>A0A0E1W7Y8_BURPE</name>
<gene>
    <name evidence="1" type="ORF">BURPS1710A_1965</name>
</gene>
<evidence type="ECO:0000313" key="1">
    <source>
        <dbReference type="EMBL" id="EET08519.1"/>
    </source>
</evidence>
<protein>
    <submittedName>
        <fullName evidence="1">FAD dependent oxidoreductase</fullName>
    </submittedName>
</protein>
<dbReference type="HOGENOM" id="CLU_179116_0_0_4"/>
<reference evidence="1" key="1">
    <citation type="submission" date="2009-05" db="EMBL/GenBank/DDBJ databases">
        <authorList>
            <person name="Harkins D.M."/>
            <person name="DeShazer D."/>
            <person name="Woods D.E."/>
            <person name="Brinkac L.M."/>
            <person name="Brown K.A."/>
            <person name="Hung G.C."/>
            <person name="Tuanyok A."/>
            <person name="Zhang B."/>
            <person name="Nierman W.C."/>
        </authorList>
    </citation>
    <scope>NUCLEOTIDE SEQUENCE [LARGE SCALE GENOMIC DNA]</scope>
    <source>
        <strain evidence="1">1710a</strain>
    </source>
</reference>
<dbReference type="AlphaFoldDB" id="A0A0E1W7Y8"/>
<sequence>MGASRYFREKADKMRDSFEFASSYRPRLDLGTPRNREYRVGVFAPTERRLRELAKCLGLPADALAEMVIMSDEVSA</sequence>
<accession>A0A0E1W7Y8</accession>
<proteinExistence type="predicted"/>
<organism evidence="1">
    <name type="scientific">Burkholderia pseudomallei 1710a</name>
    <dbReference type="NCBI Taxonomy" id="320371"/>
    <lineage>
        <taxon>Bacteria</taxon>
        <taxon>Pseudomonadati</taxon>
        <taxon>Pseudomonadota</taxon>
        <taxon>Betaproteobacteria</taxon>
        <taxon>Burkholderiales</taxon>
        <taxon>Burkholderiaceae</taxon>
        <taxon>Burkholderia</taxon>
        <taxon>pseudomallei group</taxon>
    </lineage>
</organism>
<dbReference type="Proteomes" id="UP000001812">
    <property type="component" value="Chromosome I"/>
</dbReference>
<dbReference type="EMBL" id="CM000832">
    <property type="protein sequence ID" value="EET08519.1"/>
    <property type="molecule type" value="Genomic_DNA"/>
</dbReference>